<comment type="caution">
    <text evidence="1">The sequence shown here is derived from an EMBL/GenBank/DDBJ whole genome shotgun (WGS) entry which is preliminary data.</text>
</comment>
<protein>
    <submittedName>
        <fullName evidence="1">Uncharacterized protein</fullName>
    </submittedName>
</protein>
<dbReference type="Proteomes" id="UP000253831">
    <property type="component" value="Unassembled WGS sequence"/>
</dbReference>
<reference evidence="1 2" key="1">
    <citation type="submission" date="2018-05" db="EMBL/GenBank/DDBJ databases">
        <title>Integrated omic analyses show evidence that a Ca. Accumulibacter phosphatis strain performs denitrification under micro-aerobic conditions.</title>
        <authorList>
            <person name="Camejo P.Y."/>
            <person name="Katherine M.D."/>
            <person name="Daniel N.R."/>
        </authorList>
    </citation>
    <scope>NUCLEOTIDE SEQUENCE [LARGE SCALE GENOMIC DNA]</scope>
    <source>
        <strain evidence="1">UW-LDO-IC</strain>
    </source>
</reference>
<accession>A0A369XQQ8</accession>
<evidence type="ECO:0000313" key="1">
    <source>
        <dbReference type="EMBL" id="RDE51092.1"/>
    </source>
</evidence>
<evidence type="ECO:0000313" key="2">
    <source>
        <dbReference type="Proteomes" id="UP000253831"/>
    </source>
</evidence>
<proteinExistence type="predicted"/>
<gene>
    <name evidence="1" type="ORF">DVS81_08090</name>
</gene>
<organism evidence="1 2">
    <name type="scientific">Candidatus Accumulibacter meliphilus</name>
    <dbReference type="NCBI Taxonomy" id="2211374"/>
    <lineage>
        <taxon>Bacteria</taxon>
        <taxon>Pseudomonadati</taxon>
        <taxon>Pseudomonadota</taxon>
        <taxon>Betaproteobacteria</taxon>
        <taxon>Candidatus Accumulibacter</taxon>
    </lineage>
</organism>
<name>A0A369XQQ8_9PROT</name>
<dbReference type="AlphaFoldDB" id="A0A369XQQ8"/>
<sequence length="458" mass="51883">MREAILAAPLETSNFGEEPQPGTLYIPLSHLKALRLDAHVVVGGRGVGKSFWTAALQSDALRSLLGSSSPELAGVEVRVGFASTERIDCYPNADVFAAFIDKGGEPYDLWRAVVLRWVAERAQKKIPVASWPETVAWLKSESEAAARLMQQQRDWRGLILFDALDRTSNDWQRMDSIVRGLLRTVLWLKSIPGLYAKVFLREDQAERTVFNFPDASKLTATKAELTWARHDLHGLLWQRLINAPLAHGKCLRVILQAHEHSGIWLLPDEMKRETEVQRRSFERLAGPWMGRDRRRGVPYTWSVSHLADGRGQTSPRSFLAAIRQAAEDTSERYPQHEVALHYESIKRGIQKASEIRVQEVAEDYPWVPDVLSELKGMNVPCDYTEVQSRWLARFPEGPRSISSDRLPAQHVERGWDGLRDDLQRLGLVETKKDGRIDMPDLYRVGFGLGRKGGVRPSN</sequence>
<dbReference type="EMBL" id="QPGA01000011">
    <property type="protein sequence ID" value="RDE51092.1"/>
    <property type="molecule type" value="Genomic_DNA"/>
</dbReference>